<dbReference type="Proteomes" id="UP000516412">
    <property type="component" value="Chromosome"/>
</dbReference>
<dbReference type="EMBL" id="CP060414">
    <property type="protein sequence ID" value="QNT59944.1"/>
    <property type="molecule type" value="Genomic_DNA"/>
</dbReference>
<organism evidence="2 3">
    <name type="scientific">Neisseria musculi</name>
    <dbReference type="NCBI Taxonomy" id="1815583"/>
    <lineage>
        <taxon>Bacteria</taxon>
        <taxon>Pseudomonadati</taxon>
        <taxon>Pseudomonadota</taxon>
        <taxon>Betaproteobacteria</taxon>
        <taxon>Neisseriales</taxon>
        <taxon>Neisseriaceae</taxon>
        <taxon>Neisseria</taxon>
    </lineage>
</organism>
<gene>
    <name evidence="2" type="ORF">H7A79_0817</name>
</gene>
<protein>
    <submittedName>
        <fullName evidence="2">Uncharacterized protein</fullName>
    </submittedName>
</protein>
<evidence type="ECO:0000256" key="1">
    <source>
        <dbReference type="SAM" id="MobiDB-lite"/>
    </source>
</evidence>
<evidence type="ECO:0000313" key="3">
    <source>
        <dbReference type="Proteomes" id="UP000516412"/>
    </source>
</evidence>
<keyword evidence="3" id="KW-1185">Reference proteome</keyword>
<dbReference type="RefSeq" id="WP_187001184.1">
    <property type="nucleotide sequence ID" value="NZ_CP060414.2"/>
</dbReference>
<dbReference type="AlphaFoldDB" id="A0A7H1ME79"/>
<evidence type="ECO:0000313" key="2">
    <source>
        <dbReference type="EMBL" id="QNT59944.1"/>
    </source>
</evidence>
<name>A0A7H1ME79_9NEIS</name>
<sequence length="183" mass="20634">MNTAYYLHCFASLNCARHKGKEAPHKPVLLLALADLAEQGRLKGTETAPDAALETAFRQVWRRYVADVGFTMNMGMPFYHMRSEPFWHLSIGRWSGGDIEDRHKIKNLGTLRRVAARSTINAGLIDCLNSITEWEKLRALLIERYFNRRNGDTDRHGPGRQDVPPTVSNLPSPQNGPQYCAAA</sequence>
<feature type="region of interest" description="Disordered" evidence="1">
    <location>
        <begin position="151"/>
        <end position="183"/>
    </location>
</feature>
<proteinExistence type="predicted"/>
<accession>A0A7H1ME79</accession>
<reference evidence="2" key="1">
    <citation type="submission" date="2024-06" db="EMBL/GenBank/DDBJ databases">
        <title>Complete Genome Sequence of mouse commensal type strain Neisseria musculi.</title>
        <authorList>
            <person name="Thapa E."/>
            <person name="Aluvathingal J."/>
            <person name="Nadendla S."/>
            <person name="Mehta A."/>
            <person name="Tettelin H."/>
            <person name="Weyand N.J."/>
        </authorList>
    </citation>
    <scope>NUCLEOTIDE SEQUENCE</scope>
    <source>
        <strain evidence="2">NW831</strain>
    </source>
</reference>
<feature type="compositionally biased region" description="Polar residues" evidence="1">
    <location>
        <begin position="166"/>
        <end position="177"/>
    </location>
</feature>
<dbReference type="KEGG" id="nmus:H7A79_0817"/>